<proteinExistence type="predicted"/>
<reference evidence="1 2" key="1">
    <citation type="submission" date="2018-10" db="EMBL/GenBank/DDBJ databases">
        <title>Sequencing the genomes of 1000 actinobacteria strains.</title>
        <authorList>
            <person name="Klenk H.-P."/>
        </authorList>
    </citation>
    <scope>NUCLEOTIDE SEQUENCE [LARGE SCALE GENOMIC DNA]</scope>
    <source>
        <strain evidence="1 2">DSM 45175</strain>
    </source>
</reference>
<dbReference type="OrthoDB" id="3348013at2"/>
<dbReference type="Proteomes" id="UP000277671">
    <property type="component" value="Unassembled WGS sequence"/>
</dbReference>
<dbReference type="InterPro" id="IPR011047">
    <property type="entry name" value="Quinoprotein_ADH-like_sf"/>
</dbReference>
<gene>
    <name evidence="1" type="ORF">BDK92_2647</name>
</gene>
<dbReference type="EMBL" id="RBKT01000001">
    <property type="protein sequence ID" value="RKR88334.1"/>
    <property type="molecule type" value="Genomic_DNA"/>
</dbReference>
<evidence type="ECO:0000313" key="1">
    <source>
        <dbReference type="EMBL" id="RKR88334.1"/>
    </source>
</evidence>
<name>A0A495JIX0_9ACTN</name>
<comment type="caution">
    <text evidence="1">The sequence shown here is derived from an EMBL/GenBank/DDBJ whole genome shotgun (WGS) entry which is preliminary data.</text>
</comment>
<organism evidence="1 2">
    <name type="scientific">Micromonospora pisi</name>
    <dbReference type="NCBI Taxonomy" id="589240"/>
    <lineage>
        <taxon>Bacteria</taxon>
        <taxon>Bacillati</taxon>
        <taxon>Actinomycetota</taxon>
        <taxon>Actinomycetes</taxon>
        <taxon>Micromonosporales</taxon>
        <taxon>Micromonosporaceae</taxon>
        <taxon>Micromonospora</taxon>
    </lineage>
</organism>
<evidence type="ECO:0000313" key="2">
    <source>
        <dbReference type="Proteomes" id="UP000277671"/>
    </source>
</evidence>
<dbReference type="SUPFAM" id="SSF50998">
    <property type="entry name" value="Quinoprotein alcohol dehydrogenase-like"/>
    <property type="match status" value="1"/>
</dbReference>
<protein>
    <recommendedName>
        <fullName evidence="3">WD40 repeat protein</fullName>
    </recommendedName>
</protein>
<sequence>MASRWRTVWATGESDDLIVRLGMAGPGVVVSADHGGALEARRADDGSLVAPPTYTGISGIRGIVALAAWRDGPIVRAATGAGSGWASYRWLQRWDLDARKEIPPAIDMNVAQVKHVDPAVVRGEQVLVVINRGTLEIRRTTDGAVIDKVVKHRETSRVVIGSFGREPIAITTSPSAHPELFRLEDLAAPEPLPGLAGGFVAAMDGDRLVCGSYAEPWNAWRTAWARDLTGQRLGPDVTGEVITSVAVADWPAVYMARADGTVSLVDLESGDELCPALRLPTKAASLAVAPGGDLIVGYGPHVARFRPPR</sequence>
<dbReference type="RefSeq" id="WP_121156968.1">
    <property type="nucleotide sequence ID" value="NZ_RBKT01000001.1"/>
</dbReference>
<accession>A0A495JIX0</accession>
<evidence type="ECO:0008006" key="3">
    <source>
        <dbReference type="Google" id="ProtNLM"/>
    </source>
</evidence>
<dbReference type="AlphaFoldDB" id="A0A495JIX0"/>
<keyword evidence="2" id="KW-1185">Reference proteome</keyword>